<sequence length="148" mass="14917">MRMEWVLRVFALVCAVLLFFAPVSGRTTWISAEPRETGGTGSIRHSAGWDWVAPLCGVVAIVGLAVGAVARPRVAGPVLGAAVATVALAGAAAAAWGHWRDAASGALDLRGFTTHPAPAAPAFALIAALGALCALVLALGWLKPGDGA</sequence>
<protein>
    <recommendedName>
        <fullName evidence="3">Tryptophan-associated membrane protein</fullName>
    </recommendedName>
</protein>
<feature type="transmembrane region" description="Helical" evidence="1">
    <location>
        <begin position="119"/>
        <end position="142"/>
    </location>
</feature>
<keyword evidence="1" id="KW-0812">Transmembrane</keyword>
<feature type="transmembrane region" description="Helical" evidence="1">
    <location>
        <begin position="49"/>
        <end position="70"/>
    </location>
</feature>
<gene>
    <name evidence="2" type="ORF">AVDCRST_MAG59-3168</name>
</gene>
<evidence type="ECO:0000256" key="1">
    <source>
        <dbReference type="SAM" id="Phobius"/>
    </source>
</evidence>
<keyword evidence="1" id="KW-0472">Membrane</keyword>
<evidence type="ECO:0008006" key="3">
    <source>
        <dbReference type="Google" id="ProtNLM"/>
    </source>
</evidence>
<dbReference type="EMBL" id="CADCWF010000218">
    <property type="protein sequence ID" value="CAA9567472.1"/>
    <property type="molecule type" value="Genomic_DNA"/>
</dbReference>
<dbReference type="AlphaFoldDB" id="A0A6J4V5I0"/>
<feature type="transmembrane region" description="Helical" evidence="1">
    <location>
        <begin position="77"/>
        <end position="99"/>
    </location>
</feature>
<proteinExistence type="predicted"/>
<accession>A0A6J4V5I0</accession>
<keyword evidence="1" id="KW-1133">Transmembrane helix</keyword>
<name>A0A6J4V5I0_9BACT</name>
<organism evidence="2">
    <name type="scientific">uncultured Thermomicrobiales bacterium</name>
    <dbReference type="NCBI Taxonomy" id="1645740"/>
    <lineage>
        <taxon>Bacteria</taxon>
        <taxon>Pseudomonadati</taxon>
        <taxon>Thermomicrobiota</taxon>
        <taxon>Thermomicrobia</taxon>
        <taxon>Thermomicrobiales</taxon>
        <taxon>environmental samples</taxon>
    </lineage>
</organism>
<evidence type="ECO:0000313" key="2">
    <source>
        <dbReference type="EMBL" id="CAA9567472.1"/>
    </source>
</evidence>
<reference evidence="2" key="1">
    <citation type="submission" date="2020-02" db="EMBL/GenBank/DDBJ databases">
        <authorList>
            <person name="Meier V. D."/>
        </authorList>
    </citation>
    <scope>NUCLEOTIDE SEQUENCE</scope>
    <source>
        <strain evidence="2">AVDCRST_MAG59</strain>
    </source>
</reference>